<proteinExistence type="predicted"/>
<name>A0A7S4SRA8_9DINO</name>
<gene>
    <name evidence="1" type="ORF">AMON00008_LOCUS54687</name>
</gene>
<protein>
    <submittedName>
        <fullName evidence="1">Uncharacterized protein</fullName>
    </submittedName>
</protein>
<dbReference type="AlphaFoldDB" id="A0A7S4SRA8"/>
<accession>A0A7S4SRA8</accession>
<dbReference type="EMBL" id="HBNR01076894">
    <property type="protein sequence ID" value="CAE4653325.1"/>
    <property type="molecule type" value="Transcribed_RNA"/>
</dbReference>
<evidence type="ECO:0000313" key="1">
    <source>
        <dbReference type="EMBL" id="CAE4653325.1"/>
    </source>
</evidence>
<reference evidence="1" key="1">
    <citation type="submission" date="2021-01" db="EMBL/GenBank/DDBJ databases">
        <authorList>
            <person name="Corre E."/>
            <person name="Pelletier E."/>
            <person name="Niang G."/>
            <person name="Scheremetjew M."/>
            <person name="Finn R."/>
            <person name="Kale V."/>
            <person name="Holt S."/>
            <person name="Cochrane G."/>
            <person name="Meng A."/>
            <person name="Brown T."/>
            <person name="Cohen L."/>
        </authorList>
    </citation>
    <scope>NUCLEOTIDE SEQUENCE</scope>
    <source>
        <strain evidence="1">CCMP3105</strain>
    </source>
</reference>
<organism evidence="1">
    <name type="scientific">Alexandrium monilatum</name>
    <dbReference type="NCBI Taxonomy" id="311494"/>
    <lineage>
        <taxon>Eukaryota</taxon>
        <taxon>Sar</taxon>
        <taxon>Alveolata</taxon>
        <taxon>Dinophyceae</taxon>
        <taxon>Gonyaulacales</taxon>
        <taxon>Pyrocystaceae</taxon>
        <taxon>Alexandrium</taxon>
    </lineage>
</organism>
<sequence length="368" mass="37903">MAQAILAQAILASDARAHDWAHSRPARVKMVTMYSRPRLRDPRRCSTWSRLAVGMAAVALALALTRSSSAFATSSATAVAPKVQGPPAAIQRPAAAPAVAADALPGAGRTAGGTALSCLGCAAFLLATAVHRAQGGKVRKPRQAVVACRAAPAFVSAVAPAAAPVAAPLPPATASTLPEESVEPGHLIDTAAAEAPVVMLRSTPSEGATAVLAGVSIEAALQATPRRQRASAARFLGGARHARGRAGAGRRAAAAQRTARRSIGARLQSVQPAAEVLPVPFDPSRLETKIQMGLRASSRLRLVRGREVRAPSSSQASCKSSVAYLMGIHFLDYAVHCVNWIDGSSHPGRLDLSTAAMFNGSSPCHAWC</sequence>